<name>A0AA97P0K1_PYRO3</name>
<protein>
    <submittedName>
        <fullName evidence="2">Uncharacterized protein</fullName>
    </submittedName>
</protein>
<evidence type="ECO:0000313" key="2">
    <source>
        <dbReference type="EMBL" id="ELQ39801.1"/>
    </source>
</evidence>
<dbReference type="AlphaFoldDB" id="A0AA97P0K1"/>
<sequence>MPMQPMPHTILTKSPSLLCLPSVYTSGHSNITNTQDDQEDLFGDSPEEIDPEILQEILGKDREQEAEDEGPAPAPQGHNPVSSCRAGHKRQKPSALWKRAKQQ</sequence>
<dbReference type="Proteomes" id="UP000011086">
    <property type="component" value="Unassembled WGS sequence"/>
</dbReference>
<feature type="region of interest" description="Disordered" evidence="1">
    <location>
        <begin position="23"/>
        <end position="103"/>
    </location>
</feature>
<feature type="compositionally biased region" description="Polar residues" evidence="1">
    <location>
        <begin position="23"/>
        <end position="35"/>
    </location>
</feature>
<feature type="compositionally biased region" description="Acidic residues" evidence="1">
    <location>
        <begin position="36"/>
        <end position="53"/>
    </location>
</feature>
<organism evidence="2">
    <name type="scientific">Pyricularia oryzae (strain Y34)</name>
    <name type="common">Rice blast fungus</name>
    <name type="synonym">Magnaporthe oryzae</name>
    <dbReference type="NCBI Taxonomy" id="1143189"/>
    <lineage>
        <taxon>Eukaryota</taxon>
        <taxon>Fungi</taxon>
        <taxon>Dikarya</taxon>
        <taxon>Ascomycota</taxon>
        <taxon>Pezizomycotina</taxon>
        <taxon>Sordariomycetes</taxon>
        <taxon>Sordariomycetidae</taxon>
        <taxon>Magnaporthales</taxon>
        <taxon>Pyriculariaceae</taxon>
        <taxon>Pyricularia</taxon>
    </lineage>
</organism>
<dbReference type="EMBL" id="JH793442">
    <property type="protein sequence ID" value="ELQ39801.1"/>
    <property type="molecule type" value="Genomic_DNA"/>
</dbReference>
<proteinExistence type="predicted"/>
<accession>A0AA97P0K1</accession>
<evidence type="ECO:0000256" key="1">
    <source>
        <dbReference type="SAM" id="MobiDB-lite"/>
    </source>
</evidence>
<feature type="compositionally biased region" description="Basic residues" evidence="1">
    <location>
        <begin position="86"/>
        <end position="103"/>
    </location>
</feature>
<gene>
    <name evidence="2" type="ORF">OOU_Y34scaffold00481g2</name>
</gene>
<reference evidence="2" key="1">
    <citation type="journal article" date="2012" name="PLoS Genet.">
        <title>Comparative analysis of the genomes of two field isolates of the rice blast fungus Magnaporthe oryzae.</title>
        <authorList>
            <person name="Xue M."/>
            <person name="Yang J."/>
            <person name="Li Z."/>
            <person name="Hu S."/>
            <person name="Yao N."/>
            <person name="Dean R.A."/>
            <person name="Zhao W."/>
            <person name="Shen M."/>
            <person name="Zhang H."/>
            <person name="Li C."/>
            <person name="Liu L."/>
            <person name="Cao L."/>
            <person name="Xu X."/>
            <person name="Xing Y."/>
            <person name="Hsiang T."/>
            <person name="Zhang Z."/>
            <person name="Xu J.R."/>
            <person name="Peng Y.L."/>
        </authorList>
    </citation>
    <scope>NUCLEOTIDE SEQUENCE</scope>
    <source>
        <strain evidence="2">Y34</strain>
    </source>
</reference>